<feature type="transmembrane region" description="Helical" evidence="1">
    <location>
        <begin position="136"/>
        <end position="158"/>
    </location>
</feature>
<keyword evidence="1" id="KW-1133">Transmembrane helix</keyword>
<evidence type="ECO:0000313" key="3">
    <source>
        <dbReference type="Proteomes" id="UP000243884"/>
    </source>
</evidence>
<dbReference type="Proteomes" id="UP000243884">
    <property type="component" value="Unassembled WGS sequence"/>
</dbReference>
<dbReference type="InterPro" id="IPR009214">
    <property type="entry name" value="DUF1129"/>
</dbReference>
<feature type="transmembrane region" description="Helical" evidence="1">
    <location>
        <begin position="205"/>
        <end position="225"/>
    </location>
</feature>
<dbReference type="RefSeq" id="WP_084099394.1">
    <property type="nucleotide sequence ID" value="NZ_FWXK01000007.1"/>
</dbReference>
<dbReference type="Pfam" id="PF06570">
    <property type="entry name" value="DUF1129"/>
    <property type="match status" value="1"/>
</dbReference>
<evidence type="ECO:0000313" key="2">
    <source>
        <dbReference type="EMBL" id="SMC46461.1"/>
    </source>
</evidence>
<dbReference type="OrthoDB" id="2360056at2"/>
<dbReference type="STRING" id="371602.SAMN04487984_1285"/>
<feature type="transmembrane region" description="Helical" evidence="1">
    <location>
        <begin position="178"/>
        <end position="199"/>
    </location>
</feature>
<dbReference type="AlphaFoldDB" id="A0A1W1ZE70"/>
<organism evidence="2 3">
    <name type="scientific">Aerococcus suis</name>
    <dbReference type="NCBI Taxonomy" id="371602"/>
    <lineage>
        <taxon>Bacteria</taxon>
        <taxon>Bacillati</taxon>
        <taxon>Bacillota</taxon>
        <taxon>Bacilli</taxon>
        <taxon>Lactobacillales</taxon>
        <taxon>Aerococcaceae</taxon>
        <taxon>Aerococcus</taxon>
    </lineage>
</organism>
<sequence>MAKKQHEQVDMTASRANWERENAELYPQLTNKNNAFMHQLNKEMAHRDFDGEWLEKENEMLHELVAHQTSGVTAKHLYGTPRGYADKLENGDYDNATPQESAPFWQYVVEGGLLIGGVFALINGIIMLFGNGTEGAQSAGVITMLLNFVIGGFAMAVITKNQPDVNQPKGERGMGRYLLSAVGVMVLWIFFISMTQLLPPAINPVMPPFIYIALGVIALAGRWWFKKAHGITGTLF</sequence>
<evidence type="ECO:0000256" key="1">
    <source>
        <dbReference type="SAM" id="Phobius"/>
    </source>
</evidence>
<name>A0A1W1ZE70_9LACT</name>
<dbReference type="PIRSF" id="PIRSF033111">
    <property type="entry name" value="UCP033111"/>
    <property type="match status" value="1"/>
</dbReference>
<protein>
    <submittedName>
        <fullName evidence="2">Uncharacterized membrane-anchored protein</fullName>
    </submittedName>
</protein>
<feature type="transmembrane region" description="Helical" evidence="1">
    <location>
        <begin position="107"/>
        <end position="130"/>
    </location>
</feature>
<accession>A0A1W1ZE70</accession>
<keyword evidence="3" id="KW-1185">Reference proteome</keyword>
<proteinExistence type="predicted"/>
<gene>
    <name evidence="2" type="ORF">SAMN04487984_1285</name>
</gene>
<reference evidence="3" key="1">
    <citation type="submission" date="2017-04" db="EMBL/GenBank/DDBJ databases">
        <authorList>
            <person name="Varghese N."/>
            <person name="Submissions S."/>
        </authorList>
    </citation>
    <scope>NUCLEOTIDE SEQUENCE [LARGE SCALE GENOMIC DNA]</scope>
    <source>
        <strain evidence="3">DSM 21500</strain>
    </source>
</reference>
<keyword evidence="1" id="KW-0472">Membrane</keyword>
<keyword evidence="1" id="KW-0812">Transmembrane</keyword>
<dbReference type="EMBL" id="FWXK01000007">
    <property type="protein sequence ID" value="SMC46461.1"/>
    <property type="molecule type" value="Genomic_DNA"/>
</dbReference>